<dbReference type="PROSITE" id="PS50109">
    <property type="entry name" value="HIS_KIN"/>
    <property type="match status" value="1"/>
</dbReference>
<dbReference type="GO" id="GO:0016301">
    <property type="term" value="F:kinase activity"/>
    <property type="evidence" value="ECO:0007669"/>
    <property type="project" value="UniProtKB-KW"/>
</dbReference>
<dbReference type="Gene3D" id="3.30.565.10">
    <property type="entry name" value="Histidine kinase-like ATPase, C-terminal domain"/>
    <property type="match status" value="1"/>
</dbReference>
<dbReference type="SUPFAM" id="SSF55874">
    <property type="entry name" value="ATPase domain of HSP90 chaperone/DNA topoisomerase II/histidine kinase"/>
    <property type="match status" value="1"/>
</dbReference>
<feature type="transmembrane region" description="Helical" evidence="7">
    <location>
        <begin position="287"/>
        <end position="309"/>
    </location>
</feature>
<keyword evidence="5 9" id="KW-0418">Kinase</keyword>
<dbReference type="Pfam" id="PF07696">
    <property type="entry name" value="7TMR-DISMED2"/>
    <property type="match status" value="1"/>
</dbReference>
<evidence type="ECO:0000256" key="3">
    <source>
        <dbReference type="ARBA" id="ARBA00022553"/>
    </source>
</evidence>
<evidence type="ECO:0000256" key="4">
    <source>
        <dbReference type="ARBA" id="ARBA00022679"/>
    </source>
</evidence>
<dbReference type="Pfam" id="PF02518">
    <property type="entry name" value="HATPase_c"/>
    <property type="match status" value="1"/>
</dbReference>
<sequence>MRPATSHYPLWRLLTVLMFLLSGISFHANADVLRLDNQEVQISLQSHFQLLEDKTGTLDIRDILKPEINQRFSPVSGNLSAGYTNSVFWLRLDLQRTQENTIRNWMLEITPVMLDDIRLYQQAPDGSIRMRRAGDRIPFSEQEIRFHYPVFPLELDDTAVTTVYLRIQSTSSVFLRATLWARDRFAESSNYTSNLMGVYYGIMLAMIIYNALLMTSYRDISMLHYLMLSCSTLIAGMSVNGHLAMYVAPDWPWLVDMVPALFSQVIVLSSSLFICSFLHLRTAMPKVYLLFRTIQFCVLVLIGFILAGYNPQVAAIAQAIGLLQLLLFLPVCLLSGLRGYAPGYIALAASAAWISGVSLVPLRNLGILEPSWITDYSFQIGSAIEVILLALAQAYRISLIKKESSRVQKQMLRLSQQAESELEEKVQLRTAELDEAVLRLEVLDKQKNEFLGIAAHDLKNPLTSIIGMSKLLLNMGHQLSEPQKQQYCERISTSGERMMHIVTNLLDVNALESGQLNLSPETIDLGKLLNETAQQYEEMLKAKELRAVIHADCTVMIRGDVGACTRIIDNLLSNAIKFSPPGRHIWLHLSEQGGMGRLEIKDEGPGLSAEDQTHLFTKFSRLSPTPTAGEHSSGLGLSIVKKLSEAQEGRVHCVSTPGQGAAFIVELPLAMIGPATLFNPA</sequence>
<dbReference type="InterPro" id="IPR050736">
    <property type="entry name" value="Sensor_HK_Regulatory"/>
</dbReference>
<dbReference type="EMBL" id="JACOGC010000001">
    <property type="protein sequence ID" value="MBC3883565.1"/>
    <property type="molecule type" value="Genomic_DNA"/>
</dbReference>
<feature type="transmembrane region" description="Helical" evidence="7">
    <location>
        <begin position="225"/>
        <end position="248"/>
    </location>
</feature>
<dbReference type="Gene3D" id="1.10.287.130">
    <property type="match status" value="1"/>
</dbReference>
<keyword evidence="7" id="KW-0472">Membrane</keyword>
<comment type="caution">
    <text evidence="9">The sequence shown here is derived from an EMBL/GenBank/DDBJ whole genome shotgun (WGS) entry which is preliminary data.</text>
</comment>
<accession>A0ABR6YI31</accession>
<dbReference type="Proteomes" id="UP000613113">
    <property type="component" value="Unassembled WGS sequence"/>
</dbReference>
<dbReference type="CDD" id="cd00075">
    <property type="entry name" value="HATPase"/>
    <property type="match status" value="1"/>
</dbReference>
<dbReference type="PRINTS" id="PR00344">
    <property type="entry name" value="BCTRLSENSOR"/>
</dbReference>
<feature type="transmembrane region" description="Helical" evidence="7">
    <location>
        <begin position="260"/>
        <end position="280"/>
    </location>
</feature>
<dbReference type="CDD" id="cd00082">
    <property type="entry name" value="HisKA"/>
    <property type="match status" value="1"/>
</dbReference>
<dbReference type="Pfam" id="PF07695">
    <property type="entry name" value="7TMR-DISM_7TM"/>
    <property type="match status" value="1"/>
</dbReference>
<dbReference type="SMART" id="SM00387">
    <property type="entry name" value="HATPase_c"/>
    <property type="match status" value="1"/>
</dbReference>
<dbReference type="SMART" id="SM00388">
    <property type="entry name" value="HisKA"/>
    <property type="match status" value="1"/>
</dbReference>
<dbReference type="EC" id="2.7.13.3" evidence="2"/>
<dbReference type="SUPFAM" id="SSF47384">
    <property type="entry name" value="Homodimeric domain of signal transducing histidine kinase"/>
    <property type="match status" value="1"/>
</dbReference>
<comment type="catalytic activity">
    <reaction evidence="1">
        <text>ATP + protein L-histidine = ADP + protein N-phospho-L-histidine.</text>
        <dbReference type="EC" id="2.7.13.3"/>
    </reaction>
</comment>
<dbReference type="InterPro" id="IPR036890">
    <property type="entry name" value="HATPase_C_sf"/>
</dbReference>
<evidence type="ECO:0000313" key="9">
    <source>
        <dbReference type="EMBL" id="MBC3883565.1"/>
    </source>
</evidence>
<keyword evidence="4" id="KW-0808">Transferase</keyword>
<evidence type="ECO:0000313" key="10">
    <source>
        <dbReference type="Proteomes" id="UP000613113"/>
    </source>
</evidence>
<dbReference type="InterPro" id="IPR003661">
    <property type="entry name" value="HisK_dim/P_dom"/>
</dbReference>
<feature type="transmembrane region" description="Helical" evidence="7">
    <location>
        <begin position="344"/>
        <end position="364"/>
    </location>
</feature>
<keyword evidence="3" id="KW-0597">Phosphoprotein</keyword>
<keyword evidence="6" id="KW-0902">Two-component regulatory system</keyword>
<feature type="domain" description="Histidine kinase" evidence="8">
    <location>
        <begin position="453"/>
        <end position="671"/>
    </location>
</feature>
<evidence type="ECO:0000256" key="6">
    <source>
        <dbReference type="ARBA" id="ARBA00023012"/>
    </source>
</evidence>
<proteinExistence type="predicted"/>
<reference evidence="9 10" key="1">
    <citation type="submission" date="2020-08" db="EMBL/GenBank/DDBJ databases">
        <title>Novel species isolated from subtropical streams in China.</title>
        <authorList>
            <person name="Lu H."/>
        </authorList>
    </citation>
    <scope>NUCLEOTIDE SEQUENCE [LARGE SCALE GENOMIC DNA]</scope>
    <source>
        <strain evidence="9 10">FT31W</strain>
    </source>
</reference>
<evidence type="ECO:0000256" key="7">
    <source>
        <dbReference type="SAM" id="Phobius"/>
    </source>
</evidence>
<dbReference type="InterPro" id="IPR011622">
    <property type="entry name" value="7TMR_DISM_rcpt_extracell_dom2"/>
</dbReference>
<evidence type="ECO:0000256" key="1">
    <source>
        <dbReference type="ARBA" id="ARBA00000085"/>
    </source>
</evidence>
<evidence type="ECO:0000256" key="2">
    <source>
        <dbReference type="ARBA" id="ARBA00012438"/>
    </source>
</evidence>
<dbReference type="Gene3D" id="2.60.40.2380">
    <property type="match status" value="1"/>
</dbReference>
<dbReference type="InterPro" id="IPR005467">
    <property type="entry name" value="His_kinase_dom"/>
</dbReference>
<dbReference type="PANTHER" id="PTHR43711:SF31">
    <property type="entry name" value="HISTIDINE KINASE"/>
    <property type="match status" value="1"/>
</dbReference>
<dbReference type="InterPro" id="IPR036097">
    <property type="entry name" value="HisK_dim/P_sf"/>
</dbReference>
<dbReference type="Pfam" id="PF00512">
    <property type="entry name" value="HisKA"/>
    <property type="match status" value="1"/>
</dbReference>
<keyword evidence="7" id="KW-1133">Transmembrane helix</keyword>
<gene>
    <name evidence="9" type="ORF">H8K27_00320</name>
</gene>
<dbReference type="InterPro" id="IPR011623">
    <property type="entry name" value="7TMR_DISM_rcpt_extracell_dom1"/>
</dbReference>
<dbReference type="InterPro" id="IPR004358">
    <property type="entry name" value="Sig_transdc_His_kin-like_C"/>
</dbReference>
<evidence type="ECO:0000259" key="8">
    <source>
        <dbReference type="PROSITE" id="PS50109"/>
    </source>
</evidence>
<protein>
    <recommendedName>
        <fullName evidence="2">histidine kinase</fullName>
        <ecNumber evidence="2">2.7.13.3</ecNumber>
    </recommendedName>
</protein>
<dbReference type="PANTHER" id="PTHR43711">
    <property type="entry name" value="TWO-COMPONENT HISTIDINE KINASE"/>
    <property type="match status" value="1"/>
</dbReference>
<feature type="transmembrane region" description="Helical" evidence="7">
    <location>
        <begin position="315"/>
        <end position="337"/>
    </location>
</feature>
<keyword evidence="7" id="KW-0812">Transmembrane</keyword>
<feature type="transmembrane region" description="Helical" evidence="7">
    <location>
        <begin position="376"/>
        <end position="395"/>
    </location>
</feature>
<feature type="transmembrane region" description="Helical" evidence="7">
    <location>
        <begin position="195"/>
        <end position="213"/>
    </location>
</feature>
<organism evidence="9 10">
    <name type="scientific">Undibacterium griseum</name>
    <dbReference type="NCBI Taxonomy" id="2762295"/>
    <lineage>
        <taxon>Bacteria</taxon>
        <taxon>Pseudomonadati</taxon>
        <taxon>Pseudomonadota</taxon>
        <taxon>Betaproteobacteria</taxon>
        <taxon>Burkholderiales</taxon>
        <taxon>Oxalobacteraceae</taxon>
        <taxon>Undibacterium</taxon>
    </lineage>
</organism>
<name>A0ABR6YI31_9BURK</name>
<evidence type="ECO:0000256" key="5">
    <source>
        <dbReference type="ARBA" id="ARBA00022777"/>
    </source>
</evidence>
<dbReference type="InterPro" id="IPR003594">
    <property type="entry name" value="HATPase_dom"/>
</dbReference>
<dbReference type="RefSeq" id="WP_186861257.1">
    <property type="nucleotide sequence ID" value="NZ_JACOGC010000001.1"/>
</dbReference>
<keyword evidence="10" id="KW-1185">Reference proteome</keyword>